<protein>
    <submittedName>
        <fullName evidence="1">Uncharacterized protein</fullName>
    </submittedName>
</protein>
<dbReference type="EMBL" id="CP133616">
    <property type="protein sequence ID" value="WMV28774.1"/>
    <property type="molecule type" value="Genomic_DNA"/>
</dbReference>
<proteinExistence type="predicted"/>
<reference evidence="1" key="1">
    <citation type="submission" date="2023-08" db="EMBL/GenBank/DDBJ databases">
        <title>A de novo genome assembly of Solanum verrucosum Schlechtendal, a Mexican diploid species geographically isolated from the other diploid A-genome species in potato relatives.</title>
        <authorList>
            <person name="Hosaka K."/>
        </authorList>
    </citation>
    <scope>NUCLEOTIDE SEQUENCE</scope>
    <source>
        <tissue evidence="1">Young leaves</tissue>
    </source>
</reference>
<dbReference type="AlphaFoldDB" id="A0AAF0QZH1"/>
<gene>
    <name evidence="1" type="ORF">MTR67_022159</name>
</gene>
<name>A0AAF0QZH1_SOLVR</name>
<organism evidence="1 2">
    <name type="scientific">Solanum verrucosum</name>
    <dbReference type="NCBI Taxonomy" id="315347"/>
    <lineage>
        <taxon>Eukaryota</taxon>
        <taxon>Viridiplantae</taxon>
        <taxon>Streptophyta</taxon>
        <taxon>Embryophyta</taxon>
        <taxon>Tracheophyta</taxon>
        <taxon>Spermatophyta</taxon>
        <taxon>Magnoliopsida</taxon>
        <taxon>eudicotyledons</taxon>
        <taxon>Gunneridae</taxon>
        <taxon>Pentapetalae</taxon>
        <taxon>asterids</taxon>
        <taxon>lamiids</taxon>
        <taxon>Solanales</taxon>
        <taxon>Solanaceae</taxon>
        <taxon>Solanoideae</taxon>
        <taxon>Solaneae</taxon>
        <taxon>Solanum</taxon>
    </lineage>
</organism>
<evidence type="ECO:0000313" key="2">
    <source>
        <dbReference type="Proteomes" id="UP001234989"/>
    </source>
</evidence>
<keyword evidence="2" id="KW-1185">Reference proteome</keyword>
<evidence type="ECO:0000313" key="1">
    <source>
        <dbReference type="EMBL" id="WMV28774.1"/>
    </source>
</evidence>
<dbReference type="Proteomes" id="UP001234989">
    <property type="component" value="Chromosome 5"/>
</dbReference>
<sequence length="103" mass="11902">MMIQTVRLRKFKGTTSEMYLIQVMLAHSMKLERMIIEQCKSTNATNGLWQEIEEAFPKELKESDKADLKERALSAIFMSITDSIIGEITEEKSTTAWKKLEDL</sequence>
<accession>A0AAF0QZH1</accession>